<evidence type="ECO:0000313" key="3">
    <source>
        <dbReference type="Proteomes" id="UP000665561"/>
    </source>
</evidence>
<dbReference type="RefSeq" id="WP_161742577.1">
    <property type="nucleotide sequence ID" value="NZ_JAAAMV010000003.1"/>
</dbReference>
<keyword evidence="3" id="KW-1185">Reference proteome</keyword>
<feature type="domain" description="DUF2087" evidence="1">
    <location>
        <begin position="184"/>
        <end position="251"/>
    </location>
</feature>
<protein>
    <submittedName>
        <fullName evidence="2">DUF2087 domain-containing protein</fullName>
    </submittedName>
</protein>
<dbReference type="Pfam" id="PF09860">
    <property type="entry name" value="DUF2087"/>
    <property type="match status" value="1"/>
</dbReference>
<evidence type="ECO:0000259" key="1">
    <source>
        <dbReference type="Pfam" id="PF09860"/>
    </source>
</evidence>
<evidence type="ECO:0000313" key="2">
    <source>
        <dbReference type="EMBL" id="NBD23789.1"/>
    </source>
</evidence>
<name>A0ABW9XN03_9BACL</name>
<organism evidence="2 3">
    <name type="scientific">Paenibacillus glycinis</name>
    <dbReference type="NCBI Taxonomy" id="2697035"/>
    <lineage>
        <taxon>Bacteria</taxon>
        <taxon>Bacillati</taxon>
        <taxon>Bacillota</taxon>
        <taxon>Bacilli</taxon>
        <taxon>Bacillales</taxon>
        <taxon>Paenibacillaceae</taxon>
        <taxon>Paenibacillus</taxon>
    </lineage>
</organism>
<comment type="caution">
    <text evidence="2">The sequence shown here is derived from an EMBL/GenBank/DDBJ whole genome shotgun (WGS) entry which is preliminary data.</text>
</comment>
<gene>
    <name evidence="2" type="ORF">GT019_07895</name>
</gene>
<reference evidence="2 3" key="1">
    <citation type="submission" date="2020-01" db="EMBL/GenBank/DDBJ databases">
        <title>Paenibacillus soybeanensis sp. nov. isolated from the nodules of soybean (Glycine max(L.) Merr).</title>
        <authorList>
            <person name="Wang H."/>
        </authorList>
    </citation>
    <scope>NUCLEOTIDE SEQUENCE [LARGE SCALE GENOMIC DNA]</scope>
    <source>
        <strain evidence="2 3">T1</strain>
    </source>
</reference>
<sequence>MDVPEALYGATLSELKQGYVYHAESDSYCCLVCGERFEEGFVYEADGRLMEAFRAVARHIGTAHGSMLQLLLELDKKATGLTDLQKQLIGMFAAGLSDADIVASTGSGSASTIRNHRFSLKERAKQAKLFLAIMELMDGGTEQGAKTDPARRNAPPADERFALTPEEYKSLLDKYLPQGLEGPLAGLPRKAKRRAALFRHIATSFRKGRRYKEAEVDELLRRFMADEYELLRLQMVDYGFLVREGDGSVYRPSV</sequence>
<dbReference type="InterPro" id="IPR018656">
    <property type="entry name" value="DUF2087"/>
</dbReference>
<proteinExistence type="predicted"/>
<accession>A0ABW9XN03</accession>
<dbReference type="Proteomes" id="UP000665561">
    <property type="component" value="Unassembled WGS sequence"/>
</dbReference>
<dbReference type="EMBL" id="JAAAMV010000003">
    <property type="protein sequence ID" value="NBD23789.1"/>
    <property type="molecule type" value="Genomic_DNA"/>
</dbReference>